<reference evidence="12" key="1">
    <citation type="submission" date="2020-10" db="EMBL/GenBank/DDBJ databases">
        <title>Connecting structure to function with the recovery of over 1000 high-quality activated sludge metagenome-assembled genomes encoding full-length rRNA genes using long-read sequencing.</title>
        <authorList>
            <person name="Singleton C.M."/>
            <person name="Petriglieri F."/>
            <person name="Kristensen J.M."/>
            <person name="Kirkegaard R.H."/>
            <person name="Michaelsen T.Y."/>
            <person name="Andersen M.H."/>
            <person name="Karst S.M."/>
            <person name="Dueholm M.S."/>
            <person name="Nielsen P.H."/>
            <person name="Albertsen M."/>
        </authorList>
    </citation>
    <scope>NUCLEOTIDE SEQUENCE</scope>
    <source>
        <strain evidence="12">Hirt_18-Q3-R61-65_BATAC.395</strain>
    </source>
</reference>
<dbReference type="InterPro" id="IPR017853">
    <property type="entry name" value="GH"/>
</dbReference>
<dbReference type="Proteomes" id="UP000886689">
    <property type="component" value="Unassembled WGS sequence"/>
</dbReference>
<comment type="function">
    <text evidence="10">Plays a role in peptidoglycan recycling by cleaving the terminal beta-1,4-linked N-acetylglucosamine (GlcNAc) from peptide-linked peptidoglycan fragments, giving rise to free GlcNAc, anhydro-N-acetylmuramic acid and anhydro-N-acetylmuramic acid-linked peptides.</text>
</comment>
<evidence type="ECO:0000256" key="7">
    <source>
        <dbReference type="ARBA" id="ARBA00023295"/>
    </source>
</evidence>
<dbReference type="GO" id="GO:0071555">
    <property type="term" value="P:cell wall organization"/>
    <property type="evidence" value="ECO:0007669"/>
    <property type="project" value="UniProtKB-KW"/>
</dbReference>
<dbReference type="Pfam" id="PF00933">
    <property type="entry name" value="Glyco_hydro_3"/>
    <property type="match status" value="1"/>
</dbReference>
<dbReference type="InterPro" id="IPR019800">
    <property type="entry name" value="Glyco_hydro_3_AS"/>
</dbReference>
<dbReference type="InterPro" id="IPR022956">
    <property type="entry name" value="Beta_hexosaminidase_bac"/>
</dbReference>
<dbReference type="PANTHER" id="PTHR30480">
    <property type="entry name" value="BETA-HEXOSAMINIDASE-RELATED"/>
    <property type="match status" value="1"/>
</dbReference>
<comment type="similarity">
    <text evidence="10">Belongs to the glycosyl hydrolase 3 family. NagZ subfamily.</text>
</comment>
<dbReference type="GO" id="GO:0005975">
    <property type="term" value="P:carbohydrate metabolic process"/>
    <property type="evidence" value="ECO:0007669"/>
    <property type="project" value="InterPro"/>
</dbReference>
<name>A0A9D7PTK7_9PROT</name>
<evidence type="ECO:0000256" key="6">
    <source>
        <dbReference type="ARBA" id="ARBA00022984"/>
    </source>
</evidence>
<comment type="pathway">
    <text evidence="10">Cell wall biogenesis; peptidoglycan recycling.</text>
</comment>
<sequence length="370" mass="40334">MKALPLGPLMIDIAGTELTELDHERLSHPAVGGIILFSRNYQSPEQLQHLCAEIHALREPRLPIGIDHEGGRVQRCREGFTRLPAMRSLGEVWDRDPSKAQTMARAIGYVLAAELRSRGVDLSFTPVLDLDWGRSSVVGTRAFHSDPQVVVKLAGALIEGLRQAGMIACGKHFPGHGWVEADSHVAIPVDERGLDQLAADMLPYRQLKLDAVMPAHVSFPKCDCKSAGFSNYWIDILRNDIKFDGVVFSDDLSMEGASVAGDVLARAMAAYRAGCDMLLVCNSPEAVGDLLQRWQEPIDPQRSARVERLLPTAPVPTPAALLEDPLYQAGVAYAGELRCIGLRPEISDLGQVFAAAISHRKALAAPVKFQ</sequence>
<dbReference type="HAMAP" id="MF_00364">
    <property type="entry name" value="NagZ"/>
    <property type="match status" value="1"/>
</dbReference>
<dbReference type="GO" id="GO:0051301">
    <property type="term" value="P:cell division"/>
    <property type="evidence" value="ECO:0007669"/>
    <property type="project" value="UniProtKB-KW"/>
</dbReference>
<dbReference type="GO" id="GO:0008360">
    <property type="term" value="P:regulation of cell shape"/>
    <property type="evidence" value="ECO:0007669"/>
    <property type="project" value="UniProtKB-KW"/>
</dbReference>
<proteinExistence type="inferred from homology"/>
<comment type="subcellular location">
    <subcellularLocation>
        <location evidence="10">Cytoplasm</location>
    </subcellularLocation>
</comment>
<dbReference type="EMBL" id="JADJUC010000018">
    <property type="protein sequence ID" value="MBK8524894.1"/>
    <property type="molecule type" value="Genomic_DNA"/>
</dbReference>
<gene>
    <name evidence="10 12" type="primary">nagZ</name>
    <name evidence="12" type="ORF">IPL58_12980</name>
</gene>
<keyword evidence="9 10" id="KW-0961">Cell wall biogenesis/degradation</keyword>
<evidence type="ECO:0000259" key="11">
    <source>
        <dbReference type="Pfam" id="PF00933"/>
    </source>
</evidence>
<dbReference type="NCBIfam" id="NF003740">
    <property type="entry name" value="PRK05337.1"/>
    <property type="match status" value="1"/>
</dbReference>
<keyword evidence="5 10" id="KW-0133">Cell shape</keyword>
<keyword evidence="3 10" id="KW-0132">Cell division</keyword>
<keyword evidence="2 10" id="KW-0963">Cytoplasm</keyword>
<evidence type="ECO:0000256" key="8">
    <source>
        <dbReference type="ARBA" id="ARBA00023306"/>
    </source>
</evidence>
<evidence type="ECO:0000256" key="3">
    <source>
        <dbReference type="ARBA" id="ARBA00022618"/>
    </source>
</evidence>
<dbReference type="GO" id="GO:0004563">
    <property type="term" value="F:beta-N-acetylhexosaminidase activity"/>
    <property type="evidence" value="ECO:0007669"/>
    <property type="project" value="UniProtKB-UniRule"/>
</dbReference>
<keyword evidence="4 10" id="KW-0378">Hydrolase</keyword>
<accession>A0A9D7PTK7</accession>
<feature type="binding site" evidence="10">
    <location>
        <position position="75"/>
    </location>
    <ligand>
        <name>substrate</name>
    </ligand>
</feature>
<dbReference type="Gene3D" id="3.20.20.300">
    <property type="entry name" value="Glycoside hydrolase, family 3, N-terminal domain"/>
    <property type="match status" value="1"/>
</dbReference>
<dbReference type="SUPFAM" id="SSF51445">
    <property type="entry name" value="(Trans)glycosidases"/>
    <property type="match status" value="1"/>
</dbReference>
<dbReference type="AlphaFoldDB" id="A0A9D7PTK7"/>
<keyword evidence="6 10" id="KW-0573">Peptidoglycan synthesis</keyword>
<comment type="catalytic activity">
    <reaction evidence="1 10">
        <text>Hydrolysis of terminal non-reducing N-acetyl-D-hexosamine residues in N-acetyl-beta-D-hexosaminides.</text>
        <dbReference type="EC" id="3.2.1.52"/>
    </reaction>
</comment>
<evidence type="ECO:0000256" key="10">
    <source>
        <dbReference type="HAMAP-Rule" id="MF_00364"/>
    </source>
</evidence>
<evidence type="ECO:0000313" key="13">
    <source>
        <dbReference type="Proteomes" id="UP000886689"/>
    </source>
</evidence>
<keyword evidence="8 10" id="KW-0131">Cell cycle</keyword>
<feature type="site" description="Important for catalytic activity" evidence="10">
    <location>
        <position position="182"/>
    </location>
</feature>
<dbReference type="InterPro" id="IPR050226">
    <property type="entry name" value="NagZ_Beta-hexosaminidase"/>
</dbReference>
<feature type="active site" description="Nucleophile" evidence="10">
    <location>
        <position position="250"/>
    </location>
</feature>
<dbReference type="GO" id="GO:0005737">
    <property type="term" value="C:cytoplasm"/>
    <property type="evidence" value="ECO:0007669"/>
    <property type="project" value="UniProtKB-SubCell"/>
</dbReference>
<dbReference type="InterPro" id="IPR036962">
    <property type="entry name" value="Glyco_hydro_3_N_sf"/>
</dbReference>
<dbReference type="PANTHER" id="PTHR30480:SF13">
    <property type="entry name" value="BETA-HEXOSAMINIDASE"/>
    <property type="match status" value="1"/>
</dbReference>
<dbReference type="GO" id="GO:0009254">
    <property type="term" value="P:peptidoglycan turnover"/>
    <property type="evidence" value="ECO:0007669"/>
    <property type="project" value="UniProtKB-UniRule"/>
</dbReference>
<evidence type="ECO:0000256" key="9">
    <source>
        <dbReference type="ARBA" id="ARBA00023316"/>
    </source>
</evidence>
<evidence type="ECO:0000256" key="5">
    <source>
        <dbReference type="ARBA" id="ARBA00022960"/>
    </source>
</evidence>
<feature type="domain" description="Glycoside hydrolase family 3 N-terminal" evidence="11">
    <location>
        <begin position="21"/>
        <end position="289"/>
    </location>
</feature>
<dbReference type="GO" id="GO:0009252">
    <property type="term" value="P:peptidoglycan biosynthetic process"/>
    <property type="evidence" value="ECO:0007669"/>
    <property type="project" value="UniProtKB-KW"/>
</dbReference>
<feature type="binding site" evidence="10">
    <location>
        <position position="141"/>
    </location>
    <ligand>
        <name>substrate</name>
    </ligand>
</feature>
<protein>
    <recommendedName>
        <fullName evidence="10">Beta-hexosaminidase</fullName>
        <ecNumber evidence="10">3.2.1.52</ecNumber>
    </recommendedName>
    <alternativeName>
        <fullName evidence="10">Beta-N-acetylhexosaminidase</fullName>
    </alternativeName>
    <alternativeName>
        <fullName evidence="10">N-acetyl-beta-glucosaminidase</fullName>
    </alternativeName>
</protein>
<evidence type="ECO:0000313" key="12">
    <source>
        <dbReference type="EMBL" id="MBK8524894.1"/>
    </source>
</evidence>
<keyword evidence="7 10" id="KW-0326">Glycosidase</keyword>
<comment type="caution">
    <text evidence="12">The sequence shown here is derived from an EMBL/GenBank/DDBJ whole genome shotgun (WGS) entry which is preliminary data.</text>
</comment>
<evidence type="ECO:0000256" key="2">
    <source>
        <dbReference type="ARBA" id="ARBA00022490"/>
    </source>
</evidence>
<dbReference type="EC" id="3.2.1.52" evidence="10"/>
<feature type="binding site" evidence="10">
    <location>
        <begin position="171"/>
        <end position="172"/>
    </location>
    <ligand>
        <name>substrate</name>
    </ligand>
</feature>
<dbReference type="PROSITE" id="PS00775">
    <property type="entry name" value="GLYCOSYL_HYDROL_F3"/>
    <property type="match status" value="1"/>
</dbReference>
<evidence type="ECO:0000256" key="1">
    <source>
        <dbReference type="ARBA" id="ARBA00001231"/>
    </source>
</evidence>
<feature type="binding site" evidence="10">
    <location>
        <position position="67"/>
    </location>
    <ligand>
        <name>substrate</name>
    </ligand>
</feature>
<evidence type="ECO:0000256" key="4">
    <source>
        <dbReference type="ARBA" id="ARBA00022801"/>
    </source>
</evidence>
<organism evidence="12 13">
    <name type="scientific">Candidatus Proximibacter danicus</name>
    <dbReference type="NCBI Taxonomy" id="2954365"/>
    <lineage>
        <taxon>Bacteria</taxon>
        <taxon>Pseudomonadati</taxon>
        <taxon>Pseudomonadota</taxon>
        <taxon>Betaproteobacteria</taxon>
        <taxon>Candidatus Proximibacter</taxon>
    </lineage>
</organism>
<feature type="active site" description="Proton donor/acceptor" evidence="10">
    <location>
        <position position="184"/>
    </location>
</feature>
<dbReference type="InterPro" id="IPR001764">
    <property type="entry name" value="Glyco_hydro_3_N"/>
</dbReference>